<keyword evidence="5" id="KW-0479">Metal-binding</keyword>
<feature type="compositionally biased region" description="Basic and acidic residues" evidence="11">
    <location>
        <begin position="53"/>
        <end position="62"/>
    </location>
</feature>
<dbReference type="PROSITE" id="PS52020">
    <property type="entry name" value="CRESS_DNA_REP"/>
    <property type="match status" value="1"/>
</dbReference>
<evidence type="ECO:0000256" key="11">
    <source>
        <dbReference type="SAM" id="MobiDB-lite"/>
    </source>
</evidence>
<keyword evidence="9" id="KW-0190">Covalent protein-DNA linkage</keyword>
<evidence type="ECO:0000256" key="7">
    <source>
        <dbReference type="ARBA" id="ARBA00022759"/>
    </source>
</evidence>
<evidence type="ECO:0000256" key="8">
    <source>
        <dbReference type="ARBA" id="ARBA00022801"/>
    </source>
</evidence>
<feature type="compositionally biased region" description="Low complexity" evidence="11">
    <location>
        <begin position="36"/>
        <end position="46"/>
    </location>
</feature>
<dbReference type="GO" id="GO:0016779">
    <property type="term" value="F:nucleotidyltransferase activity"/>
    <property type="evidence" value="ECO:0007669"/>
    <property type="project" value="UniProtKB-KW"/>
</dbReference>
<keyword evidence="4" id="KW-0540">Nuclease</keyword>
<dbReference type="Pfam" id="PF00799">
    <property type="entry name" value="Gemini_AL1"/>
    <property type="match status" value="1"/>
</dbReference>
<evidence type="ECO:0000256" key="9">
    <source>
        <dbReference type="ARBA" id="ARBA00023124"/>
    </source>
</evidence>
<evidence type="ECO:0000313" key="14">
    <source>
        <dbReference type="Proteomes" id="UP000663852"/>
    </source>
</evidence>
<evidence type="ECO:0000256" key="4">
    <source>
        <dbReference type="ARBA" id="ARBA00022722"/>
    </source>
</evidence>
<dbReference type="GO" id="GO:0006260">
    <property type="term" value="P:DNA replication"/>
    <property type="evidence" value="ECO:0007669"/>
    <property type="project" value="UniProtKB-KW"/>
</dbReference>
<feature type="region of interest" description="Disordered" evidence="11">
    <location>
        <begin position="222"/>
        <end position="255"/>
    </location>
</feature>
<dbReference type="GO" id="GO:0000166">
    <property type="term" value="F:nucleotide binding"/>
    <property type="evidence" value="ECO:0007669"/>
    <property type="project" value="UniProtKB-KW"/>
</dbReference>
<organism evidence="13 14">
    <name type="scientific">Adineta ricciae</name>
    <name type="common">Rotifer</name>
    <dbReference type="NCBI Taxonomy" id="249248"/>
    <lineage>
        <taxon>Eukaryota</taxon>
        <taxon>Metazoa</taxon>
        <taxon>Spiralia</taxon>
        <taxon>Gnathifera</taxon>
        <taxon>Rotifera</taxon>
        <taxon>Eurotatoria</taxon>
        <taxon>Bdelloidea</taxon>
        <taxon>Adinetida</taxon>
        <taxon>Adinetidae</taxon>
        <taxon>Adineta</taxon>
    </lineage>
</organism>
<evidence type="ECO:0000256" key="1">
    <source>
        <dbReference type="ARBA" id="ARBA00022679"/>
    </source>
</evidence>
<accession>A0A815U1P0</accession>
<keyword evidence="7" id="KW-0255">Endonuclease</keyword>
<dbReference type="GO" id="GO:0046872">
    <property type="term" value="F:metal ion binding"/>
    <property type="evidence" value="ECO:0007669"/>
    <property type="project" value="UniProtKB-KW"/>
</dbReference>
<evidence type="ECO:0000256" key="3">
    <source>
        <dbReference type="ARBA" id="ARBA00022705"/>
    </source>
</evidence>
<evidence type="ECO:0000313" key="13">
    <source>
        <dbReference type="EMBL" id="CAF1511601.1"/>
    </source>
</evidence>
<evidence type="ECO:0000256" key="5">
    <source>
        <dbReference type="ARBA" id="ARBA00022723"/>
    </source>
</evidence>
<keyword evidence="8" id="KW-0378">Hydrolase</keyword>
<dbReference type="AlphaFoldDB" id="A0A815U1P0"/>
<evidence type="ECO:0000256" key="10">
    <source>
        <dbReference type="ARBA" id="ARBA00023125"/>
    </source>
</evidence>
<keyword evidence="6" id="KW-0547">Nucleotide-binding</keyword>
<keyword evidence="2" id="KW-0548">Nucleotidyltransferase</keyword>
<keyword evidence="1" id="KW-0808">Transferase</keyword>
<gene>
    <name evidence="13" type="ORF">EDS130_LOCUS43282</name>
</gene>
<feature type="compositionally biased region" description="Low complexity" evidence="11">
    <location>
        <begin position="222"/>
        <end position="249"/>
    </location>
</feature>
<reference evidence="13" key="1">
    <citation type="submission" date="2021-02" db="EMBL/GenBank/DDBJ databases">
        <authorList>
            <person name="Nowell W R."/>
        </authorList>
    </citation>
    <scope>NUCLEOTIDE SEQUENCE</scope>
</reference>
<comment type="caution">
    <text evidence="13">The sequence shown here is derived from an EMBL/GenBank/DDBJ whole genome shotgun (WGS) entry which is preliminary data.</text>
</comment>
<proteinExistence type="predicted"/>
<dbReference type="Gene3D" id="3.40.1310.20">
    <property type="match status" value="1"/>
</dbReference>
<keyword evidence="3" id="KW-0235">DNA replication</keyword>
<dbReference type="InterPro" id="IPR027417">
    <property type="entry name" value="P-loop_NTPase"/>
</dbReference>
<feature type="domain" description="CRESS-DNA virus Rep endonuclease" evidence="12">
    <location>
        <begin position="302"/>
        <end position="404"/>
    </location>
</feature>
<name>A0A815U1P0_ADIRI</name>
<evidence type="ECO:0000256" key="6">
    <source>
        <dbReference type="ARBA" id="ARBA00022741"/>
    </source>
</evidence>
<dbReference type="GO" id="GO:0004519">
    <property type="term" value="F:endonuclease activity"/>
    <property type="evidence" value="ECO:0007669"/>
    <property type="project" value="UniProtKB-KW"/>
</dbReference>
<dbReference type="SUPFAM" id="SSF55464">
    <property type="entry name" value="Origin of replication-binding domain, RBD-like"/>
    <property type="match status" value="1"/>
</dbReference>
<protein>
    <recommendedName>
        <fullName evidence="12">CRESS-DNA virus Rep endonuclease domain-containing protein</fullName>
    </recommendedName>
</protein>
<sequence>MNNNPARESFGNKDSLNDSEQDDPPMATASHEKTIIDITSSPTSSDVMSNDKISNDNGRRNNTDNVHATPSTINMQARSSRVDTITDMNAPFVDMTDSMDQNYYQLLEELEAESNACYANEYKEKECSSMVVHNDTALEQQCSGFHKVSDEQLDKETEQLLCRLIVSQRPGNDESAEHFFKQLNLTPFSTIDMIADVSPNGTSVITDNTSVDFVPRSLSLRSSPSSLSTTTTTTTTTTTAAAAATGTGTQRPYPPINQTGLVDDHDRPFADYGHLDRQTIAQEFHFNLRSPSPTIDRQKPFRLHTRSLAITSWTNVSKELVMDEIKDEFDIANIQYICVAEEIGRRNHQPHLHIQIIFKNKIDKKTRFLDSITRTHCNYQVTRNDRAWNEYIKKEGNYIEFNTFQSTTKLKAKQWPPTTVAMSSSAVPAPAPAPVTIARNTTARGQAELRRQYENDVAREALTLAKTSIDSAMDFLQEKMPKRFLEHSVWYLSTFKYVSFRVQRARDEQRHNHREHTWPDSFPDCTPALREVVTRWLNEEFIKTSRAKCLILIGGTGTGKTSFAKSLPGQNNYFQGRWRLDTWKDSARYLIFDDIPWDKFEQLGFPPKKALLTQNGTTIVTDKYKPCIEINIQQPAIVLLNAEDAGSLIAEARNTEDQEFVGYWQHRAIIYQLGPDEYFHRPDHDGNDSPIDD</sequence>
<dbReference type="SUPFAM" id="SSF52540">
    <property type="entry name" value="P-loop containing nucleoside triphosphate hydrolases"/>
    <property type="match status" value="1"/>
</dbReference>
<evidence type="ECO:0000256" key="2">
    <source>
        <dbReference type="ARBA" id="ARBA00022695"/>
    </source>
</evidence>
<keyword evidence="10" id="KW-0238">DNA-binding</keyword>
<dbReference type="GO" id="GO:0016787">
    <property type="term" value="F:hydrolase activity"/>
    <property type="evidence" value="ECO:0007669"/>
    <property type="project" value="UniProtKB-KW"/>
</dbReference>
<evidence type="ECO:0000259" key="12">
    <source>
        <dbReference type="PROSITE" id="PS52020"/>
    </source>
</evidence>
<dbReference type="Proteomes" id="UP000663852">
    <property type="component" value="Unassembled WGS sequence"/>
</dbReference>
<dbReference type="GO" id="GO:0003677">
    <property type="term" value="F:DNA binding"/>
    <property type="evidence" value="ECO:0007669"/>
    <property type="project" value="UniProtKB-KW"/>
</dbReference>
<dbReference type="InterPro" id="IPR049912">
    <property type="entry name" value="CRESS_DNA_REP"/>
</dbReference>
<dbReference type="EMBL" id="CAJNOJ010000697">
    <property type="protein sequence ID" value="CAF1511601.1"/>
    <property type="molecule type" value="Genomic_DNA"/>
</dbReference>
<dbReference type="OrthoDB" id="9994567at2759"/>
<feature type="region of interest" description="Disordered" evidence="11">
    <location>
        <begin position="1"/>
        <end position="68"/>
    </location>
</feature>